<feature type="chain" id="PRO_5035314974" evidence="2">
    <location>
        <begin position="19"/>
        <end position="419"/>
    </location>
</feature>
<feature type="non-terminal residue" evidence="3">
    <location>
        <position position="419"/>
    </location>
</feature>
<keyword evidence="3" id="KW-0240">DNA-directed RNA polymerase</keyword>
<keyword evidence="1" id="KW-0812">Transmembrane</keyword>
<dbReference type="AlphaFoldDB" id="A0A8J5MXY8"/>
<evidence type="ECO:0000313" key="3">
    <source>
        <dbReference type="EMBL" id="KAG7167119.1"/>
    </source>
</evidence>
<evidence type="ECO:0000313" key="4">
    <source>
        <dbReference type="Proteomes" id="UP000747542"/>
    </source>
</evidence>
<comment type="caution">
    <text evidence="3">The sequence shown here is derived from an EMBL/GenBank/DDBJ whole genome shotgun (WGS) entry which is preliminary data.</text>
</comment>
<protein>
    <submittedName>
        <fullName evidence="3">Putative DNA-directed RNA polymerase II subunit RPB1-like 23</fullName>
    </submittedName>
</protein>
<proteinExistence type="predicted"/>
<dbReference type="EMBL" id="JAHLQT010021845">
    <property type="protein sequence ID" value="KAG7167119.1"/>
    <property type="molecule type" value="Genomic_DNA"/>
</dbReference>
<keyword evidence="3" id="KW-0804">Transcription</keyword>
<evidence type="ECO:0000256" key="2">
    <source>
        <dbReference type="SAM" id="SignalP"/>
    </source>
</evidence>
<keyword evidence="2" id="KW-0732">Signal</keyword>
<sequence length="419" mass="47018">MFVLLLLIVMSHSLLVSTRYRGGCKPPTSGSEVTFYTEDEQETYSLLWHRVTKRDTQINMTLHLYSLGNTTLIRQKIDPFITSDTEYFSRIYLSYSKTNKKTLVSSKFVSKTFNGTKLQQVTVVSNASVEWVKCFDLYSFPNLSRSSHASLLVATVVLAVLVLMLLVVTFVGAANIYCLRKSKTEAAPLPLGDCGESSKVIQDQGEDHVYEDWNYGAVTSIYYDARNSLYVSADEKTATALGVLHKTQRLPHKTLGLPHKTLRLPHKTLVLPHKTLRLPHKTLGVSHKTLRLPHKTLGVSHKTLRLPHKTLGVSHKTLVVPHKTLEVPHKTHKTLEVPHKTLGLPYKTLGVSHKTIGVSHKTLAEPLKTLGEPHKTFEVPHMTIWVPHKTLGVPHKTQGVSHKTLREARELPETKIEPG</sequence>
<organism evidence="3 4">
    <name type="scientific">Homarus americanus</name>
    <name type="common">American lobster</name>
    <dbReference type="NCBI Taxonomy" id="6706"/>
    <lineage>
        <taxon>Eukaryota</taxon>
        <taxon>Metazoa</taxon>
        <taxon>Ecdysozoa</taxon>
        <taxon>Arthropoda</taxon>
        <taxon>Crustacea</taxon>
        <taxon>Multicrustacea</taxon>
        <taxon>Malacostraca</taxon>
        <taxon>Eumalacostraca</taxon>
        <taxon>Eucarida</taxon>
        <taxon>Decapoda</taxon>
        <taxon>Pleocyemata</taxon>
        <taxon>Astacidea</taxon>
        <taxon>Nephropoidea</taxon>
        <taxon>Nephropidae</taxon>
        <taxon>Homarus</taxon>
    </lineage>
</organism>
<evidence type="ECO:0000256" key="1">
    <source>
        <dbReference type="SAM" id="Phobius"/>
    </source>
</evidence>
<gene>
    <name evidence="3" type="primary">Polr2a-L23</name>
    <name evidence="3" type="ORF">Hamer_G005456</name>
</gene>
<keyword evidence="1" id="KW-0472">Membrane</keyword>
<dbReference type="GO" id="GO:0000428">
    <property type="term" value="C:DNA-directed RNA polymerase complex"/>
    <property type="evidence" value="ECO:0007669"/>
    <property type="project" value="UniProtKB-KW"/>
</dbReference>
<reference evidence="3" key="1">
    <citation type="journal article" date="2021" name="Sci. Adv.">
        <title>The American lobster genome reveals insights on longevity, neural, and immune adaptations.</title>
        <authorList>
            <person name="Polinski J.M."/>
            <person name="Zimin A.V."/>
            <person name="Clark K.F."/>
            <person name="Kohn A.B."/>
            <person name="Sadowski N."/>
            <person name="Timp W."/>
            <person name="Ptitsyn A."/>
            <person name="Khanna P."/>
            <person name="Romanova D.Y."/>
            <person name="Williams P."/>
            <person name="Greenwood S.J."/>
            <person name="Moroz L.L."/>
            <person name="Walt D.R."/>
            <person name="Bodnar A.G."/>
        </authorList>
    </citation>
    <scope>NUCLEOTIDE SEQUENCE</scope>
    <source>
        <strain evidence="3">GMGI-L3</strain>
    </source>
</reference>
<accession>A0A8J5MXY8</accession>
<keyword evidence="4" id="KW-1185">Reference proteome</keyword>
<dbReference type="Proteomes" id="UP000747542">
    <property type="component" value="Unassembled WGS sequence"/>
</dbReference>
<keyword evidence="1" id="KW-1133">Transmembrane helix</keyword>
<feature type="signal peptide" evidence="2">
    <location>
        <begin position="1"/>
        <end position="18"/>
    </location>
</feature>
<name>A0A8J5MXY8_HOMAM</name>
<feature type="transmembrane region" description="Helical" evidence="1">
    <location>
        <begin position="151"/>
        <end position="173"/>
    </location>
</feature>